<dbReference type="SUPFAM" id="SSF51011">
    <property type="entry name" value="Glycosyl hydrolase domain"/>
    <property type="match status" value="1"/>
</dbReference>
<comment type="similarity">
    <text evidence="1">Belongs to the glycosyl hydrolase 27 family.</text>
</comment>
<proteinExistence type="inferred from homology"/>
<evidence type="ECO:0000256" key="4">
    <source>
        <dbReference type="ARBA" id="ARBA00023295"/>
    </source>
</evidence>
<organism evidence="6">
    <name type="scientific">termite gut metagenome</name>
    <dbReference type="NCBI Taxonomy" id="433724"/>
    <lineage>
        <taxon>unclassified sequences</taxon>
        <taxon>metagenomes</taxon>
        <taxon>organismal metagenomes</taxon>
    </lineage>
</organism>
<dbReference type="Gene3D" id="2.60.40.1180">
    <property type="entry name" value="Golgi alpha-mannosidase II"/>
    <property type="match status" value="1"/>
</dbReference>
<evidence type="ECO:0000256" key="2">
    <source>
        <dbReference type="ARBA" id="ARBA00022729"/>
    </source>
</evidence>
<dbReference type="EC" id="3.2.1.22" evidence="6"/>
<feature type="non-terminal residue" evidence="6">
    <location>
        <position position="1"/>
    </location>
</feature>
<protein>
    <submittedName>
        <fullName evidence="6">Alpha-galactosidase A</fullName>
        <ecNumber evidence="6">3.2.1.22</ecNumber>
    </submittedName>
</protein>
<keyword evidence="3 6" id="KW-0378">Hydrolase</keyword>
<name>A0A5J4PFH7_9ZZZZ</name>
<dbReference type="EMBL" id="SNRY01008736">
    <property type="protein sequence ID" value="KAA6308052.1"/>
    <property type="molecule type" value="Genomic_DNA"/>
</dbReference>
<dbReference type="InterPro" id="IPR013780">
    <property type="entry name" value="Glyco_hydro_b"/>
</dbReference>
<dbReference type="PANTHER" id="PTHR11452">
    <property type="entry name" value="ALPHA-GALACTOSIDASE/ALPHA-N-ACETYLGALACTOSAMINIDASE"/>
    <property type="match status" value="1"/>
</dbReference>
<accession>A0A5J4PFH7</accession>
<dbReference type="GO" id="GO:0004557">
    <property type="term" value="F:alpha-galactosidase activity"/>
    <property type="evidence" value="ECO:0007669"/>
    <property type="project" value="UniProtKB-EC"/>
</dbReference>
<keyword evidence="2" id="KW-0732">Signal</keyword>
<keyword evidence="4 6" id="KW-0326">Glycosidase</keyword>
<dbReference type="Gene3D" id="3.20.20.70">
    <property type="entry name" value="Aldolase class I"/>
    <property type="match status" value="1"/>
</dbReference>
<reference evidence="6" key="1">
    <citation type="submission" date="2019-03" db="EMBL/GenBank/DDBJ databases">
        <title>Single cell metagenomics reveals metabolic interactions within the superorganism composed of flagellate Streblomastix strix and complex community of Bacteroidetes bacteria on its surface.</title>
        <authorList>
            <person name="Treitli S.C."/>
            <person name="Kolisko M."/>
            <person name="Husnik F."/>
            <person name="Keeling P."/>
            <person name="Hampl V."/>
        </authorList>
    </citation>
    <scope>NUCLEOTIDE SEQUENCE</scope>
    <source>
        <strain evidence="6">STM</strain>
    </source>
</reference>
<feature type="domain" description="Alpha galactosidase C-terminal" evidence="5">
    <location>
        <begin position="66"/>
        <end position="151"/>
    </location>
</feature>
<evidence type="ECO:0000256" key="3">
    <source>
        <dbReference type="ARBA" id="ARBA00022801"/>
    </source>
</evidence>
<gene>
    <name evidence="6" type="ORF">EZS27_040275</name>
</gene>
<comment type="caution">
    <text evidence="6">The sequence shown here is derived from an EMBL/GenBank/DDBJ whole genome shotgun (WGS) entry which is preliminary data.</text>
</comment>
<dbReference type="AlphaFoldDB" id="A0A5J4PFH7"/>
<dbReference type="InterPro" id="IPR002241">
    <property type="entry name" value="Glyco_hydro_27"/>
</dbReference>
<dbReference type="InterPro" id="IPR041233">
    <property type="entry name" value="Melibiase_C"/>
</dbReference>
<evidence type="ECO:0000313" key="6">
    <source>
        <dbReference type="EMBL" id="KAA6308052.1"/>
    </source>
</evidence>
<sequence>EVGNGQSVNEDRAHFSMWCLLAAPLILGNDIRSMTQETKDILMNKEVIDINQDHLGVQGLKFLTEDGLEFWFKPLENDDWAFCILNRTTESKDYTIDWQKFDLYDNVAKRFTNFDSQVYNVRNLWTKKDDGDTKKVRTVTIPGHDVVLYRLSINKKAKK</sequence>
<dbReference type="PANTHER" id="PTHR11452:SF75">
    <property type="entry name" value="ALPHA-GALACTOSIDASE MEL1"/>
    <property type="match status" value="1"/>
</dbReference>
<dbReference type="InterPro" id="IPR013785">
    <property type="entry name" value="Aldolase_TIM"/>
</dbReference>
<dbReference type="Pfam" id="PF17801">
    <property type="entry name" value="Melibiase_C"/>
    <property type="match status" value="1"/>
</dbReference>
<dbReference type="SUPFAM" id="SSF51445">
    <property type="entry name" value="(Trans)glycosidases"/>
    <property type="match status" value="1"/>
</dbReference>
<dbReference type="Pfam" id="PF16499">
    <property type="entry name" value="Melibiase_2"/>
    <property type="match status" value="1"/>
</dbReference>
<dbReference type="GO" id="GO:0005975">
    <property type="term" value="P:carbohydrate metabolic process"/>
    <property type="evidence" value="ECO:0007669"/>
    <property type="project" value="InterPro"/>
</dbReference>
<dbReference type="InterPro" id="IPR017853">
    <property type="entry name" value="GH"/>
</dbReference>
<evidence type="ECO:0000256" key="1">
    <source>
        <dbReference type="ARBA" id="ARBA00009743"/>
    </source>
</evidence>
<evidence type="ECO:0000259" key="5">
    <source>
        <dbReference type="Pfam" id="PF17801"/>
    </source>
</evidence>